<comment type="caution">
    <text evidence="2">The sequence shown here is derived from an EMBL/GenBank/DDBJ whole genome shotgun (WGS) entry which is preliminary data.</text>
</comment>
<name>A0A4S2GVY5_9PROT</name>
<accession>A0A4S2GVY5</accession>
<organism evidence="2 3">
    <name type="scientific">Marinicauda algicola</name>
    <dbReference type="NCBI Taxonomy" id="2029849"/>
    <lineage>
        <taxon>Bacteria</taxon>
        <taxon>Pseudomonadati</taxon>
        <taxon>Pseudomonadota</taxon>
        <taxon>Alphaproteobacteria</taxon>
        <taxon>Maricaulales</taxon>
        <taxon>Maricaulaceae</taxon>
        <taxon>Marinicauda</taxon>
    </lineage>
</organism>
<keyword evidence="3" id="KW-1185">Reference proteome</keyword>
<dbReference type="SUPFAM" id="SSF54913">
    <property type="entry name" value="GlnB-like"/>
    <property type="match status" value="1"/>
</dbReference>
<dbReference type="RefSeq" id="WP_135997529.1">
    <property type="nucleotide sequence ID" value="NZ_CP071057.1"/>
</dbReference>
<dbReference type="InterPro" id="IPR011322">
    <property type="entry name" value="N-reg_PII-like_a/b"/>
</dbReference>
<dbReference type="EMBL" id="SRXW01000007">
    <property type="protein sequence ID" value="TGY87226.1"/>
    <property type="molecule type" value="Genomic_DNA"/>
</dbReference>
<dbReference type="Pfam" id="PF09413">
    <property type="entry name" value="DUF2007"/>
    <property type="match status" value="1"/>
</dbReference>
<sequence length="76" mass="8480">MIEVFSTNDPVRLSFVEAVLKDARLKPVTLDAQTASIFGGSLPWINRRVLVPDEEAEQARRVLKEALGDAYKPPRS</sequence>
<reference evidence="2 3" key="1">
    <citation type="journal article" date="2017" name="Int. J. Syst. Evol. Microbiol.">
        <title>Marinicauda algicola sp. nov., isolated from a marine red alga Rhodosorus marinus.</title>
        <authorList>
            <person name="Jeong S.E."/>
            <person name="Jeon S.H."/>
            <person name="Chun B.H."/>
            <person name="Kim D.W."/>
            <person name="Jeon C.O."/>
        </authorList>
    </citation>
    <scope>NUCLEOTIDE SEQUENCE [LARGE SCALE GENOMIC DNA]</scope>
    <source>
        <strain evidence="2 3">JCM 31718</strain>
    </source>
</reference>
<gene>
    <name evidence="2" type="ORF">E5163_16030</name>
</gene>
<dbReference type="Proteomes" id="UP000308054">
    <property type="component" value="Unassembled WGS sequence"/>
</dbReference>
<feature type="domain" description="DUF2007" evidence="1">
    <location>
        <begin position="1"/>
        <end position="66"/>
    </location>
</feature>
<evidence type="ECO:0000313" key="2">
    <source>
        <dbReference type="EMBL" id="TGY87226.1"/>
    </source>
</evidence>
<dbReference type="AlphaFoldDB" id="A0A4S2GVY5"/>
<dbReference type="OrthoDB" id="5297170at2"/>
<dbReference type="InterPro" id="IPR018551">
    <property type="entry name" value="DUF2007"/>
</dbReference>
<dbReference type="Gene3D" id="3.30.70.790">
    <property type="entry name" value="UreE, C-terminal domain"/>
    <property type="match status" value="1"/>
</dbReference>
<evidence type="ECO:0000313" key="3">
    <source>
        <dbReference type="Proteomes" id="UP000308054"/>
    </source>
</evidence>
<proteinExistence type="predicted"/>
<evidence type="ECO:0000259" key="1">
    <source>
        <dbReference type="Pfam" id="PF09413"/>
    </source>
</evidence>
<protein>
    <submittedName>
        <fullName evidence="2">DUF2007 domain-containing protein</fullName>
    </submittedName>
</protein>